<feature type="region of interest" description="Disordered" evidence="1">
    <location>
        <begin position="197"/>
        <end position="241"/>
    </location>
</feature>
<evidence type="ECO:0000313" key="2">
    <source>
        <dbReference type="EMBL" id="KAG2323608.1"/>
    </source>
</evidence>
<feature type="region of interest" description="Disordered" evidence="1">
    <location>
        <begin position="1"/>
        <end position="20"/>
    </location>
</feature>
<proteinExistence type="predicted"/>
<protein>
    <submittedName>
        <fullName evidence="2">Uncharacterized protein</fullName>
    </submittedName>
</protein>
<feature type="compositionally biased region" description="Polar residues" evidence="1">
    <location>
        <begin position="153"/>
        <end position="166"/>
    </location>
</feature>
<reference evidence="2 3" key="1">
    <citation type="submission" date="2020-02" db="EMBL/GenBank/DDBJ databases">
        <authorList>
            <person name="Ma Q."/>
            <person name="Huang Y."/>
            <person name="Song X."/>
            <person name="Pei D."/>
        </authorList>
    </citation>
    <scope>NUCLEOTIDE SEQUENCE [LARGE SCALE GENOMIC DNA]</scope>
    <source>
        <strain evidence="2">Sxm20200214</strain>
        <tissue evidence="2">Leaf</tissue>
    </source>
</reference>
<feature type="region of interest" description="Disordered" evidence="1">
    <location>
        <begin position="147"/>
        <end position="180"/>
    </location>
</feature>
<organism evidence="2 3">
    <name type="scientific">Brassica carinata</name>
    <name type="common">Ethiopian mustard</name>
    <name type="synonym">Abyssinian cabbage</name>
    <dbReference type="NCBI Taxonomy" id="52824"/>
    <lineage>
        <taxon>Eukaryota</taxon>
        <taxon>Viridiplantae</taxon>
        <taxon>Streptophyta</taxon>
        <taxon>Embryophyta</taxon>
        <taxon>Tracheophyta</taxon>
        <taxon>Spermatophyta</taxon>
        <taxon>Magnoliopsida</taxon>
        <taxon>eudicotyledons</taxon>
        <taxon>Gunneridae</taxon>
        <taxon>Pentapetalae</taxon>
        <taxon>rosids</taxon>
        <taxon>malvids</taxon>
        <taxon>Brassicales</taxon>
        <taxon>Brassicaceae</taxon>
        <taxon>Brassiceae</taxon>
        <taxon>Brassica</taxon>
    </lineage>
</organism>
<comment type="caution">
    <text evidence="2">The sequence shown here is derived from an EMBL/GenBank/DDBJ whole genome shotgun (WGS) entry which is preliminary data.</text>
</comment>
<feature type="compositionally biased region" description="Acidic residues" evidence="1">
    <location>
        <begin position="200"/>
        <end position="217"/>
    </location>
</feature>
<accession>A0A8X7W7T7</accession>
<evidence type="ECO:0000313" key="3">
    <source>
        <dbReference type="Proteomes" id="UP000886595"/>
    </source>
</evidence>
<evidence type="ECO:0000256" key="1">
    <source>
        <dbReference type="SAM" id="MobiDB-lite"/>
    </source>
</evidence>
<dbReference type="Proteomes" id="UP000886595">
    <property type="component" value="Unassembled WGS sequence"/>
</dbReference>
<dbReference type="AlphaFoldDB" id="A0A8X7W7T7"/>
<name>A0A8X7W7T7_BRACI</name>
<dbReference type="EMBL" id="JAAMPC010000003">
    <property type="protein sequence ID" value="KAG2323608.1"/>
    <property type="molecule type" value="Genomic_DNA"/>
</dbReference>
<sequence length="241" mass="27090">MSRRKRVHEGTEVDTPKTSTTPIFKVQRDLAVDYSKRKSISNQDIPLSSIYYRLFEILENHKVPCYTISSYQQISMLSPQTPRNKRRCLLGLDLMKDQVQDTPMRSSCLTSLPKDLHKKSFKSIKSKASHTRRNSRAVLKDITNIAHLHKTNSHSPSKSGGDASTHSMDEDDEIVGNDLFGGIIDTDHQQVFDCSSLENTDTEDDESDLDDSMDSEADVVQNNVQKKHHDSTEPGGVLGLS</sequence>
<gene>
    <name evidence="2" type="ORF">Bca52824_016821</name>
</gene>
<keyword evidence="3" id="KW-1185">Reference proteome</keyword>
<dbReference type="OrthoDB" id="1086965at2759"/>